<dbReference type="Proteomes" id="UP000192582">
    <property type="component" value="Unassembled WGS sequence"/>
</dbReference>
<keyword evidence="2" id="KW-1185">Reference proteome</keyword>
<organism evidence="1 2">
    <name type="scientific">Deinococcus hopiensis KR-140</name>
    <dbReference type="NCBI Taxonomy" id="695939"/>
    <lineage>
        <taxon>Bacteria</taxon>
        <taxon>Thermotogati</taxon>
        <taxon>Deinococcota</taxon>
        <taxon>Deinococci</taxon>
        <taxon>Deinococcales</taxon>
        <taxon>Deinococcaceae</taxon>
        <taxon>Deinococcus</taxon>
    </lineage>
</organism>
<protein>
    <submittedName>
        <fullName evidence="1">Uncharacterized protein</fullName>
    </submittedName>
</protein>
<dbReference type="EMBL" id="FWWU01000005">
    <property type="protein sequence ID" value="SMB81110.1"/>
    <property type="molecule type" value="Genomic_DNA"/>
</dbReference>
<name>A0A1W1UJ57_9DEIO</name>
<dbReference type="AlphaFoldDB" id="A0A1W1UJ57"/>
<dbReference type="RefSeq" id="WP_139806466.1">
    <property type="nucleotide sequence ID" value="NZ_FWWU01000005.1"/>
</dbReference>
<reference evidence="1 2" key="1">
    <citation type="submission" date="2017-04" db="EMBL/GenBank/DDBJ databases">
        <authorList>
            <person name="Afonso C.L."/>
            <person name="Miller P.J."/>
            <person name="Scott M.A."/>
            <person name="Spackman E."/>
            <person name="Goraichik I."/>
            <person name="Dimitrov K.M."/>
            <person name="Suarez D.L."/>
            <person name="Swayne D.E."/>
        </authorList>
    </citation>
    <scope>NUCLEOTIDE SEQUENCE [LARGE SCALE GENOMIC DNA]</scope>
    <source>
        <strain evidence="1 2">KR-140</strain>
    </source>
</reference>
<gene>
    <name evidence="1" type="ORF">SAMN00790413_04465</name>
</gene>
<accession>A0A1W1UJ57</accession>
<evidence type="ECO:0000313" key="1">
    <source>
        <dbReference type="EMBL" id="SMB81110.1"/>
    </source>
</evidence>
<evidence type="ECO:0000313" key="2">
    <source>
        <dbReference type="Proteomes" id="UP000192582"/>
    </source>
</evidence>
<proteinExistence type="predicted"/>
<sequence>MSVRLPLLLPDLWSPRTVRVLLIFGDRILNIREVEYAPRQNVRGHLQHLLVQGIGWARRVPSGTPS</sequence>